<dbReference type="PANTHER" id="PTHR23301:SF0">
    <property type="entry name" value="CHITIN-BINDING TYPE-2 DOMAIN-CONTAINING PROTEIN-RELATED"/>
    <property type="match status" value="1"/>
</dbReference>
<reference evidence="9 10" key="1">
    <citation type="journal article" date="2021" name="Elife">
        <title>Chloroplast acquisition without the gene transfer in kleptoplastic sea slugs, Plakobranchus ocellatus.</title>
        <authorList>
            <person name="Maeda T."/>
            <person name="Takahashi S."/>
            <person name="Yoshida T."/>
            <person name="Shimamura S."/>
            <person name="Takaki Y."/>
            <person name="Nagai Y."/>
            <person name="Toyoda A."/>
            <person name="Suzuki Y."/>
            <person name="Arimoto A."/>
            <person name="Ishii H."/>
            <person name="Satoh N."/>
            <person name="Nishiyama T."/>
            <person name="Hasebe M."/>
            <person name="Maruyama T."/>
            <person name="Minagawa J."/>
            <person name="Obokata J."/>
            <person name="Shigenobu S."/>
        </authorList>
    </citation>
    <scope>NUCLEOTIDE SEQUENCE [LARGE SCALE GENOMIC DNA]</scope>
</reference>
<sequence>MITALALMMLIRSGTAQAMFQTCEEGARFEPVPGDCGYFVACVGQKGYKMPCPNNLVFSLSEERCVYTSVESMAECLQYDTGIVEKDESSVGLLGDAAERADARGNPRREAENKDDNVRPEDRTRANQGRRADMEDKTRKATENLSDNERPRDRRVNDQDDRQNQKPGNRVRSDSKEPGDKMADDTADIGDMADVFDDQEGLVGIAREQRCLEGVRMAPHDTLCHHYFDCSVAYEDQPIPFFQPYERECPYPQQFSTETNQCEDFEKVDCGQRQEFADACDYSFNKCWGPNCRSCQSQFASCRDQPDGIMDWPGREGTGFWVECRGQRTVAQGECGSDNMGRMKVFNGDMGKCVMYYEVVSQMCQWTDGAYDLPHYSDCHKYYDCTNSSGKSAKTEDDLVRVCPYPQLFSVRTAKCEDFEQVDCGSRREVFTPCDYIKCEDPNLASCFGFPDGDNVCRTKEGSPHYVTCKAQRTVAKHMCPVDNRGLFMQFAPGARQCMPVDASTSA</sequence>
<protein>
    <submittedName>
        <fullName evidence="9">Chitin binding beak protein 1</fullName>
    </submittedName>
</protein>
<dbReference type="SMART" id="SM00494">
    <property type="entry name" value="ChtBD2"/>
    <property type="match status" value="3"/>
</dbReference>
<dbReference type="GO" id="GO:0005576">
    <property type="term" value="C:extracellular region"/>
    <property type="evidence" value="ECO:0007669"/>
    <property type="project" value="InterPro"/>
</dbReference>
<keyword evidence="10" id="KW-1185">Reference proteome</keyword>
<dbReference type="Proteomes" id="UP000735302">
    <property type="component" value="Unassembled WGS sequence"/>
</dbReference>
<feature type="domain" description="Chitin-binding type-2" evidence="8">
    <location>
        <begin position="20"/>
        <end position="78"/>
    </location>
</feature>
<feature type="compositionally biased region" description="Basic and acidic residues" evidence="6">
    <location>
        <begin position="171"/>
        <end position="184"/>
    </location>
</feature>
<keyword evidence="5" id="KW-0325">Glycoprotein</keyword>
<dbReference type="AlphaFoldDB" id="A0AAV4CCH9"/>
<keyword evidence="4" id="KW-1015">Disulfide bond</keyword>
<keyword evidence="2 7" id="KW-0732">Signal</keyword>
<feature type="compositionally biased region" description="Basic and acidic residues" evidence="6">
    <location>
        <begin position="98"/>
        <end position="164"/>
    </location>
</feature>
<dbReference type="InterPro" id="IPR051940">
    <property type="entry name" value="Chitin_bind-dev_reg"/>
</dbReference>
<comment type="caution">
    <text evidence="9">The sequence shown here is derived from an EMBL/GenBank/DDBJ whole genome shotgun (WGS) entry which is preliminary data.</text>
</comment>
<evidence type="ECO:0000313" key="10">
    <source>
        <dbReference type="Proteomes" id="UP000735302"/>
    </source>
</evidence>
<feature type="domain" description="Chitin-binding type-2" evidence="8">
    <location>
        <begin position="208"/>
        <end position="272"/>
    </location>
</feature>
<proteinExistence type="predicted"/>
<accession>A0AAV4CCH9</accession>
<dbReference type="InterPro" id="IPR002557">
    <property type="entry name" value="Chitin-bd_dom"/>
</dbReference>
<feature type="domain" description="Chitin-binding type-2" evidence="8">
    <location>
        <begin position="361"/>
        <end position="426"/>
    </location>
</feature>
<feature type="chain" id="PRO_5043528539" evidence="7">
    <location>
        <begin position="17"/>
        <end position="507"/>
    </location>
</feature>
<keyword evidence="1" id="KW-0147">Chitin-binding</keyword>
<dbReference type="PANTHER" id="PTHR23301">
    <property type="entry name" value="CHITIN BINDING PERITROPHIN-A"/>
    <property type="match status" value="1"/>
</dbReference>
<name>A0AAV4CCH9_9GAST</name>
<evidence type="ECO:0000256" key="3">
    <source>
        <dbReference type="ARBA" id="ARBA00022737"/>
    </source>
</evidence>
<evidence type="ECO:0000313" key="9">
    <source>
        <dbReference type="EMBL" id="GFO29148.1"/>
    </source>
</evidence>
<feature type="signal peptide" evidence="7">
    <location>
        <begin position="1"/>
        <end position="16"/>
    </location>
</feature>
<dbReference type="EMBL" id="BLXT01006120">
    <property type="protein sequence ID" value="GFO29148.1"/>
    <property type="molecule type" value="Genomic_DNA"/>
</dbReference>
<evidence type="ECO:0000256" key="2">
    <source>
        <dbReference type="ARBA" id="ARBA00022729"/>
    </source>
</evidence>
<evidence type="ECO:0000256" key="4">
    <source>
        <dbReference type="ARBA" id="ARBA00023157"/>
    </source>
</evidence>
<evidence type="ECO:0000256" key="7">
    <source>
        <dbReference type="SAM" id="SignalP"/>
    </source>
</evidence>
<organism evidence="9 10">
    <name type="scientific">Plakobranchus ocellatus</name>
    <dbReference type="NCBI Taxonomy" id="259542"/>
    <lineage>
        <taxon>Eukaryota</taxon>
        <taxon>Metazoa</taxon>
        <taxon>Spiralia</taxon>
        <taxon>Lophotrochozoa</taxon>
        <taxon>Mollusca</taxon>
        <taxon>Gastropoda</taxon>
        <taxon>Heterobranchia</taxon>
        <taxon>Euthyneura</taxon>
        <taxon>Panpulmonata</taxon>
        <taxon>Sacoglossa</taxon>
        <taxon>Placobranchoidea</taxon>
        <taxon>Plakobranchidae</taxon>
        <taxon>Plakobranchus</taxon>
    </lineage>
</organism>
<dbReference type="GO" id="GO:0008061">
    <property type="term" value="F:chitin binding"/>
    <property type="evidence" value="ECO:0007669"/>
    <property type="project" value="UniProtKB-KW"/>
</dbReference>
<evidence type="ECO:0000256" key="5">
    <source>
        <dbReference type="ARBA" id="ARBA00023180"/>
    </source>
</evidence>
<keyword evidence="3" id="KW-0677">Repeat</keyword>
<dbReference type="Pfam" id="PF01607">
    <property type="entry name" value="CBM_14"/>
    <property type="match status" value="1"/>
</dbReference>
<evidence type="ECO:0000259" key="8">
    <source>
        <dbReference type="PROSITE" id="PS50940"/>
    </source>
</evidence>
<evidence type="ECO:0000256" key="1">
    <source>
        <dbReference type="ARBA" id="ARBA00022669"/>
    </source>
</evidence>
<dbReference type="InterPro" id="IPR036508">
    <property type="entry name" value="Chitin-bd_dom_sf"/>
</dbReference>
<gene>
    <name evidence="9" type="ORF">PoB_005565300</name>
</gene>
<evidence type="ECO:0000256" key="6">
    <source>
        <dbReference type="SAM" id="MobiDB-lite"/>
    </source>
</evidence>
<feature type="region of interest" description="Disordered" evidence="6">
    <location>
        <begin position="98"/>
        <end position="186"/>
    </location>
</feature>
<dbReference type="PROSITE" id="PS50940">
    <property type="entry name" value="CHIT_BIND_II"/>
    <property type="match status" value="3"/>
</dbReference>
<dbReference type="SUPFAM" id="SSF57625">
    <property type="entry name" value="Invertebrate chitin-binding proteins"/>
    <property type="match status" value="2"/>
</dbReference>
<dbReference type="Gene3D" id="2.170.140.10">
    <property type="entry name" value="Chitin binding domain"/>
    <property type="match status" value="2"/>
</dbReference>